<comment type="caution">
    <text evidence="1">The sequence shown here is derived from an EMBL/GenBank/DDBJ whole genome shotgun (WGS) entry which is preliminary data.</text>
</comment>
<dbReference type="Pfam" id="PF11154">
    <property type="entry name" value="DUF2934"/>
    <property type="match status" value="1"/>
</dbReference>
<dbReference type="STRING" id="1777138.AWB77_04571"/>
<dbReference type="AlphaFoldDB" id="A0A158CV17"/>
<organism evidence="1 2">
    <name type="scientific">Caballeronia fortuita</name>
    <dbReference type="NCBI Taxonomy" id="1777138"/>
    <lineage>
        <taxon>Bacteria</taxon>
        <taxon>Pseudomonadati</taxon>
        <taxon>Pseudomonadota</taxon>
        <taxon>Betaproteobacteria</taxon>
        <taxon>Burkholderiales</taxon>
        <taxon>Burkholderiaceae</taxon>
        <taxon>Caballeronia</taxon>
    </lineage>
</organism>
<evidence type="ECO:0000313" key="2">
    <source>
        <dbReference type="Proteomes" id="UP000054903"/>
    </source>
</evidence>
<dbReference type="InterPro" id="IPR021327">
    <property type="entry name" value="DUF2934"/>
</dbReference>
<accession>A0A158CV17</accession>
<evidence type="ECO:0000313" key="1">
    <source>
        <dbReference type="EMBL" id="SAK86129.1"/>
    </source>
</evidence>
<proteinExistence type="predicted"/>
<gene>
    <name evidence="1" type="ORF">AWB77_04571</name>
</gene>
<dbReference type="OrthoDB" id="8909820at2"/>
<sequence length="152" mass="17073">MNDDELRLRAYYMWEAAGRPDGDPDRHWAQARGDAGLIDEAREEIVADRLADVLSPENRAVLEQQILPNYLARRRWFATKNQAIRSLKLADPAAIDEFAVLAQIEVALDAALNATPCRWRFHGTVTLAVTPSVLRCVTWPSWRCLATGAVAF</sequence>
<name>A0A158CV17_9BURK</name>
<reference evidence="1" key="1">
    <citation type="submission" date="2016-01" db="EMBL/GenBank/DDBJ databases">
        <authorList>
            <person name="Peeters C."/>
        </authorList>
    </citation>
    <scope>NUCLEOTIDE SEQUENCE</scope>
    <source>
        <strain evidence="1">LMG 29320</strain>
    </source>
</reference>
<keyword evidence="2" id="KW-1185">Reference proteome</keyword>
<dbReference type="EMBL" id="FCNX02000012">
    <property type="protein sequence ID" value="SAK86129.1"/>
    <property type="molecule type" value="Genomic_DNA"/>
</dbReference>
<dbReference type="Proteomes" id="UP000054903">
    <property type="component" value="Unassembled WGS sequence"/>
</dbReference>
<protein>
    <recommendedName>
        <fullName evidence="3">DUF2934 domain-containing protein</fullName>
    </recommendedName>
</protein>
<dbReference type="RefSeq" id="WP_061136683.1">
    <property type="nucleotide sequence ID" value="NZ_FCNX02000012.1"/>
</dbReference>
<evidence type="ECO:0008006" key="3">
    <source>
        <dbReference type="Google" id="ProtNLM"/>
    </source>
</evidence>